<keyword evidence="4 7" id="KW-0472">Membrane</keyword>
<gene>
    <name evidence="10" type="ORF">IP98_02845</name>
</gene>
<dbReference type="GO" id="GO:0016020">
    <property type="term" value="C:membrane"/>
    <property type="evidence" value="ECO:0007669"/>
    <property type="project" value="UniProtKB-SubCell"/>
</dbReference>
<dbReference type="Pfam" id="PF25876">
    <property type="entry name" value="HH_MFP_RND"/>
    <property type="match status" value="1"/>
</dbReference>
<evidence type="ECO:0000256" key="1">
    <source>
        <dbReference type="ARBA" id="ARBA00004167"/>
    </source>
</evidence>
<evidence type="ECO:0000256" key="3">
    <source>
        <dbReference type="ARBA" id="ARBA00022989"/>
    </source>
</evidence>
<evidence type="ECO:0000256" key="5">
    <source>
        <dbReference type="SAM" id="Coils"/>
    </source>
</evidence>
<proteinExistence type="predicted"/>
<sequence length="391" mass="43565">MSSKKDIKDNVPLPEAENQPPVAEQKPVNPRAGMKIETARNKENNDIKKNKFRAYLSNMVVILVLAGITYYIVRNYLHIGENDYTENAQVEEFINPINTRVSAYIKEIKFIEHQQVKKGDTLILLDNREILTQLGQAEAAYANALAQKNTTGSAVNTVSNNISVLEANIAGAKARLWNAEQNLKRYENLLNSEAVTRQQYDQIKTEYDAQKAAYDALLKQKQTASFSTSEVKSRLQINDAEIQRTKAALDMAKLNLSYCAITAPNDGIMGRRMINEGQLLQPGQQVATIVAGPKWVTANLLEKQMPYITIGTLITMKADALGGKKFEGKVTAISGATGARYSNIPTDNASGNFIKVQQRIPVRIEFTEKNNKEDIDKLRAGMNMIVQIENK</sequence>
<feature type="region of interest" description="Disordered" evidence="6">
    <location>
        <begin position="1"/>
        <end position="31"/>
    </location>
</feature>
<dbReference type="Gene3D" id="1.10.287.470">
    <property type="entry name" value="Helix hairpin bin"/>
    <property type="match status" value="2"/>
</dbReference>
<evidence type="ECO:0000256" key="7">
    <source>
        <dbReference type="SAM" id="Phobius"/>
    </source>
</evidence>
<evidence type="ECO:0000256" key="6">
    <source>
        <dbReference type="SAM" id="MobiDB-lite"/>
    </source>
</evidence>
<name>V6RVC7_9FLAO</name>
<dbReference type="PANTHER" id="PTHR30386">
    <property type="entry name" value="MEMBRANE FUSION SUBUNIT OF EMRAB-TOLC MULTIDRUG EFFLUX PUMP"/>
    <property type="match status" value="1"/>
</dbReference>
<dbReference type="Pfam" id="PF25917">
    <property type="entry name" value="BSH_RND"/>
    <property type="match status" value="1"/>
</dbReference>
<dbReference type="Gene3D" id="2.40.50.100">
    <property type="match status" value="1"/>
</dbReference>
<evidence type="ECO:0000259" key="9">
    <source>
        <dbReference type="Pfam" id="PF25917"/>
    </source>
</evidence>
<dbReference type="PANTHER" id="PTHR30386:SF26">
    <property type="entry name" value="TRANSPORT PROTEIN COMB"/>
    <property type="match status" value="1"/>
</dbReference>
<evidence type="ECO:0000259" key="8">
    <source>
        <dbReference type="Pfam" id="PF25876"/>
    </source>
</evidence>
<evidence type="ECO:0000313" key="11">
    <source>
        <dbReference type="Proteomes" id="UP000319848"/>
    </source>
</evidence>
<dbReference type="Gene3D" id="2.40.30.170">
    <property type="match status" value="1"/>
</dbReference>
<accession>V6RVC7</accession>
<protein>
    <submittedName>
        <fullName evidence="10">Membrane fusion protein (Multidrug efflux system)</fullName>
    </submittedName>
</protein>
<feature type="coiled-coil region" evidence="5">
    <location>
        <begin position="162"/>
        <end position="220"/>
    </location>
</feature>
<dbReference type="STRING" id="1341154.FCR2A7T_29540"/>
<feature type="domain" description="Multidrug resistance protein MdtA-like barrel-sandwich hybrid" evidence="9">
    <location>
        <begin position="97"/>
        <end position="290"/>
    </location>
</feature>
<keyword evidence="11" id="KW-1185">Reference proteome</keyword>
<dbReference type="InterPro" id="IPR058625">
    <property type="entry name" value="MdtA-like_BSH"/>
</dbReference>
<keyword evidence="3 7" id="KW-1133">Transmembrane helix</keyword>
<dbReference type="EMBL" id="VLKQ01000017">
    <property type="protein sequence ID" value="TWI08088.1"/>
    <property type="molecule type" value="Genomic_DNA"/>
</dbReference>
<feature type="domain" description="Multidrug resistance protein MdtA-like alpha-helical hairpin" evidence="8">
    <location>
        <begin position="164"/>
        <end position="258"/>
    </location>
</feature>
<evidence type="ECO:0000313" key="10">
    <source>
        <dbReference type="EMBL" id="TWI08088.1"/>
    </source>
</evidence>
<evidence type="ECO:0000256" key="2">
    <source>
        <dbReference type="ARBA" id="ARBA00022692"/>
    </source>
</evidence>
<dbReference type="InterPro" id="IPR050739">
    <property type="entry name" value="MFP"/>
</dbReference>
<dbReference type="InterPro" id="IPR058624">
    <property type="entry name" value="MdtA-like_HH"/>
</dbReference>
<feature type="transmembrane region" description="Helical" evidence="7">
    <location>
        <begin position="52"/>
        <end position="73"/>
    </location>
</feature>
<evidence type="ECO:0000256" key="4">
    <source>
        <dbReference type="ARBA" id="ARBA00023136"/>
    </source>
</evidence>
<reference evidence="10 11" key="1">
    <citation type="journal article" date="2015" name="Stand. Genomic Sci.">
        <title>Genomic Encyclopedia of Bacterial and Archaeal Type Strains, Phase III: the genomes of soil and plant-associated and newly described type strains.</title>
        <authorList>
            <person name="Whitman W.B."/>
            <person name="Woyke T."/>
            <person name="Klenk H.P."/>
            <person name="Zhou Y."/>
            <person name="Lilburn T.G."/>
            <person name="Beck B.J."/>
            <person name="De Vos P."/>
            <person name="Vandamme P."/>
            <person name="Eisen J.A."/>
            <person name="Garrity G."/>
            <person name="Hugenholtz P."/>
            <person name="Kyrpides N.C."/>
        </authorList>
    </citation>
    <scope>NUCLEOTIDE SEQUENCE [LARGE SCALE GENOMIC DNA]</scope>
    <source>
        <strain evidence="10 11">CGMCC 1.7270</strain>
    </source>
</reference>
<comment type="caution">
    <text evidence="10">The sequence shown here is derived from an EMBL/GenBank/DDBJ whole genome shotgun (WGS) entry which is preliminary data.</text>
</comment>
<comment type="subcellular location">
    <subcellularLocation>
        <location evidence="1">Membrane</location>
        <topology evidence="1">Single-pass membrane protein</topology>
    </subcellularLocation>
</comment>
<dbReference type="SUPFAM" id="SSF111369">
    <property type="entry name" value="HlyD-like secretion proteins"/>
    <property type="match status" value="3"/>
</dbReference>
<keyword evidence="5" id="KW-0175">Coiled coil</keyword>
<dbReference type="AlphaFoldDB" id="V6RVC7"/>
<dbReference type="Proteomes" id="UP000319848">
    <property type="component" value="Unassembled WGS sequence"/>
</dbReference>
<organism evidence="10 11">
    <name type="scientific">Flavobacterium cauense R2A-7</name>
    <dbReference type="NCBI Taxonomy" id="1341154"/>
    <lineage>
        <taxon>Bacteria</taxon>
        <taxon>Pseudomonadati</taxon>
        <taxon>Bacteroidota</taxon>
        <taxon>Flavobacteriia</taxon>
        <taxon>Flavobacteriales</taxon>
        <taxon>Flavobacteriaceae</taxon>
        <taxon>Flavobacterium</taxon>
    </lineage>
</organism>
<keyword evidence="2 7" id="KW-0812">Transmembrane</keyword>